<dbReference type="AlphaFoldDB" id="A0A094XJY3"/>
<feature type="active site" description="Proton acceptor" evidence="10">
    <location>
        <position position="67"/>
    </location>
</feature>
<evidence type="ECO:0000313" key="12">
    <source>
        <dbReference type="EMBL" id="KGA99090.1"/>
    </source>
</evidence>
<dbReference type="CDD" id="cd07717">
    <property type="entry name" value="RNaseZ_ZiPD-like_MBL-fold"/>
    <property type="match status" value="1"/>
</dbReference>
<keyword evidence="5 10" id="KW-0479">Metal-binding</keyword>
<evidence type="ECO:0000256" key="8">
    <source>
        <dbReference type="ARBA" id="ARBA00022833"/>
    </source>
</evidence>
<evidence type="ECO:0000256" key="2">
    <source>
        <dbReference type="ARBA" id="ARBA00012477"/>
    </source>
</evidence>
<comment type="catalytic activity">
    <reaction evidence="10">
        <text>Endonucleolytic cleavage of RNA, removing extra 3' nucleotides from tRNA precursor, generating 3' termini of tRNAs. A 3'-hydroxy group is left at the tRNA terminus and a 5'-phosphoryl group is left at the trailer molecule.</text>
        <dbReference type="EC" id="3.1.26.11"/>
    </reaction>
</comment>
<accession>A0A094XJY3</accession>
<comment type="cofactor">
    <cofactor evidence="10">
        <name>Zn(2+)</name>
        <dbReference type="ChEBI" id="CHEBI:29105"/>
    </cofactor>
    <text evidence="10">Binds 2 Zn(2+) ions.</text>
</comment>
<feature type="binding site" evidence="10">
    <location>
        <position position="65"/>
    </location>
    <ligand>
        <name>Zn(2+)</name>
        <dbReference type="ChEBI" id="CHEBI:29105"/>
        <label>1</label>
        <note>catalytic</note>
    </ligand>
</feature>
<dbReference type="NCBIfam" id="NF000801">
    <property type="entry name" value="PRK00055.1-3"/>
    <property type="match status" value="1"/>
</dbReference>
<dbReference type="HAMAP" id="MF_01818">
    <property type="entry name" value="RNase_Z_BN"/>
    <property type="match status" value="1"/>
</dbReference>
<dbReference type="FunFam" id="3.60.15.10:FF:000002">
    <property type="entry name" value="Ribonuclease Z"/>
    <property type="match status" value="1"/>
</dbReference>
<dbReference type="Proteomes" id="UP000297014">
    <property type="component" value="Unassembled WGS sequence"/>
</dbReference>
<dbReference type="InterPro" id="IPR001279">
    <property type="entry name" value="Metallo-B-lactamas"/>
</dbReference>
<comment type="caution">
    <text evidence="12">The sequence shown here is derived from an EMBL/GenBank/DDBJ whole genome shotgun (WGS) entry which is preliminary data.</text>
</comment>
<dbReference type="EC" id="3.1.26.11" evidence="2 10"/>
<dbReference type="PANTHER" id="PTHR46018:SF2">
    <property type="entry name" value="ZINC PHOSPHODIESTERASE ELAC PROTEIN 1"/>
    <property type="match status" value="1"/>
</dbReference>
<dbReference type="Pfam" id="PF12706">
    <property type="entry name" value="Lactamase_B_2"/>
    <property type="match status" value="1"/>
</dbReference>
<dbReference type="OrthoDB" id="9800940at2"/>
<keyword evidence="3 10" id="KW-0819">tRNA processing</keyword>
<keyword evidence="6 10" id="KW-0255">Endonuclease</keyword>
<proteinExistence type="inferred from homology"/>
<evidence type="ECO:0000256" key="5">
    <source>
        <dbReference type="ARBA" id="ARBA00022723"/>
    </source>
</evidence>
<dbReference type="GO" id="GO:0042802">
    <property type="term" value="F:identical protein binding"/>
    <property type="evidence" value="ECO:0007669"/>
    <property type="project" value="UniProtKB-ARBA"/>
</dbReference>
<gene>
    <name evidence="10" type="primary">rnz</name>
    <name evidence="13" type="ORF">AJ85_12850</name>
    <name evidence="12" type="ORF">BALCAV_0200090</name>
</gene>
<evidence type="ECO:0000313" key="13">
    <source>
        <dbReference type="EMBL" id="THG90124.1"/>
    </source>
</evidence>
<dbReference type="SUPFAM" id="SSF56281">
    <property type="entry name" value="Metallo-hydrolase/oxidoreductase"/>
    <property type="match status" value="1"/>
</dbReference>
<dbReference type="GO" id="GO:0042781">
    <property type="term" value="F:3'-tRNA processing endoribonuclease activity"/>
    <property type="evidence" value="ECO:0007669"/>
    <property type="project" value="UniProtKB-UniRule"/>
</dbReference>
<reference evidence="12 14" key="1">
    <citation type="journal article" date="2014" name="Genome Announc.">
        <title>Draft Genome Sequence of Bacillus alcalophilus AV1934, a Classic Alkaliphile Isolated from Human Feces in 1934.</title>
        <authorList>
            <person name="Attie O."/>
            <person name="Jayaprakash A."/>
            <person name="Shah H."/>
            <person name="Paulsen I.T."/>
            <person name="Morino M."/>
            <person name="Takahashi Y."/>
            <person name="Narumi I."/>
            <person name="Sachidanandam R."/>
            <person name="Satoh K."/>
            <person name="Ito M."/>
            <person name="Krulwich T.A."/>
        </authorList>
    </citation>
    <scope>NUCLEOTIDE SEQUENCE [LARGE SCALE GENOMIC DNA]</scope>
    <source>
        <strain evidence="12 14">AV1934</strain>
    </source>
</reference>
<comment type="similarity">
    <text evidence="10">Belongs to the RNase Z family.</text>
</comment>
<dbReference type="InterPro" id="IPR013471">
    <property type="entry name" value="RNase_Z/BN"/>
</dbReference>
<dbReference type="Pfam" id="PF23023">
    <property type="entry name" value="Anti-Pycsar_Apyc1"/>
    <property type="match status" value="1"/>
</dbReference>
<dbReference type="STRING" id="1218173.BALCAV_0200090"/>
<dbReference type="RefSeq" id="WP_003323250.1">
    <property type="nucleotide sequence ID" value="NZ_ALPT02000001.1"/>
</dbReference>
<reference evidence="13 15" key="2">
    <citation type="submission" date="2014-01" db="EMBL/GenBank/DDBJ databases">
        <title>Draft genome sequencing of Bacillus alcalophilus CGMCC 1.3604.</title>
        <authorList>
            <person name="Yang J."/>
            <person name="Diao L."/>
            <person name="Yang S."/>
        </authorList>
    </citation>
    <scope>NUCLEOTIDE SEQUENCE [LARGE SCALE GENOMIC DNA]</scope>
    <source>
        <strain evidence="13 15">CGMCC 1.3604</strain>
    </source>
</reference>
<evidence type="ECO:0000256" key="3">
    <source>
        <dbReference type="ARBA" id="ARBA00022694"/>
    </source>
</evidence>
<dbReference type="eggNOG" id="COG1234">
    <property type="taxonomic scope" value="Bacteria"/>
</dbReference>
<evidence type="ECO:0000256" key="10">
    <source>
        <dbReference type="HAMAP-Rule" id="MF_01818"/>
    </source>
</evidence>
<keyword evidence="4 10" id="KW-0540">Nuclease</keyword>
<dbReference type="Gene3D" id="3.60.15.10">
    <property type="entry name" value="Ribonuclease Z/Hydroxyacylglutathione hydrolase-like"/>
    <property type="match status" value="1"/>
</dbReference>
<dbReference type="Proteomes" id="UP000002754">
    <property type="component" value="Unassembled WGS sequence"/>
</dbReference>
<dbReference type="PANTHER" id="PTHR46018">
    <property type="entry name" value="ZINC PHOSPHODIESTERASE ELAC PROTEIN 1"/>
    <property type="match status" value="1"/>
</dbReference>
<sequence>MEFYFLGTGAGIPSTERNVSALALRFLKRRSIQWLFDCGEATQQQILKTPISLSKIEKIFISHLHGDHIFGLPGIIGSRSFQGATSELVIYGPPGLEDFVTQALKVSHTYLKYPIRFVEVTKSGPLFDEDGVKVEVLELDHVMPSFAYKLVEAEKPGELLIDKLKPFAVPPGPIYQQIKKGEQIRLEDGTILNGKDFVGEPKRGRKVVIAGDTRPSEKLVEFAAGADLLIHEATFRSDLREHALQFGHSTIEATALLAKKADVKQLIMTHISSRYAGAEESLLNEANQFFTPTLIAFDQMIYKLT</sequence>
<evidence type="ECO:0000313" key="14">
    <source>
        <dbReference type="Proteomes" id="UP000002754"/>
    </source>
</evidence>
<feature type="binding site" evidence="10">
    <location>
        <position position="67"/>
    </location>
    <ligand>
        <name>Zn(2+)</name>
        <dbReference type="ChEBI" id="CHEBI:29105"/>
        <label>2</label>
        <note>catalytic</note>
    </ligand>
</feature>
<feature type="binding site" evidence="10">
    <location>
        <position position="212"/>
    </location>
    <ligand>
        <name>Zn(2+)</name>
        <dbReference type="ChEBI" id="CHEBI:29105"/>
        <label>2</label>
        <note>catalytic</note>
    </ligand>
</feature>
<dbReference type="EMBL" id="ALPT02000001">
    <property type="protein sequence ID" value="KGA99090.1"/>
    <property type="molecule type" value="Genomic_DNA"/>
</dbReference>
<comment type="subunit">
    <text evidence="1 10">Homodimer.</text>
</comment>
<feature type="binding site" evidence="10">
    <location>
        <position position="63"/>
    </location>
    <ligand>
        <name>Zn(2+)</name>
        <dbReference type="ChEBI" id="CHEBI:29105"/>
        <label>1</label>
        <note>catalytic</note>
    </ligand>
</feature>
<evidence type="ECO:0000313" key="15">
    <source>
        <dbReference type="Proteomes" id="UP000297014"/>
    </source>
</evidence>
<feature type="binding site" evidence="10">
    <location>
        <position position="212"/>
    </location>
    <ligand>
        <name>Zn(2+)</name>
        <dbReference type="ChEBI" id="CHEBI:29105"/>
        <label>1</label>
        <note>catalytic</note>
    </ligand>
</feature>
<evidence type="ECO:0000256" key="6">
    <source>
        <dbReference type="ARBA" id="ARBA00022759"/>
    </source>
</evidence>
<organism evidence="12 14">
    <name type="scientific">Alkalihalobacillus alcalophilus ATCC 27647 = CGMCC 1.3604</name>
    <dbReference type="NCBI Taxonomy" id="1218173"/>
    <lineage>
        <taxon>Bacteria</taxon>
        <taxon>Bacillati</taxon>
        <taxon>Bacillota</taxon>
        <taxon>Bacilli</taxon>
        <taxon>Bacillales</taxon>
        <taxon>Bacillaceae</taxon>
        <taxon>Alkalihalobacillus</taxon>
    </lineage>
</organism>
<evidence type="ECO:0000259" key="11">
    <source>
        <dbReference type="Pfam" id="PF12706"/>
    </source>
</evidence>
<keyword evidence="8 10" id="KW-0862">Zinc</keyword>
<name>A0A094XJY3_ALKAL</name>
<feature type="binding site" evidence="10">
    <location>
        <position position="270"/>
    </location>
    <ligand>
        <name>Zn(2+)</name>
        <dbReference type="ChEBI" id="CHEBI:29105"/>
        <label>2</label>
        <note>catalytic</note>
    </ligand>
</feature>
<dbReference type="NCBIfam" id="TIGR02651">
    <property type="entry name" value="RNase_Z"/>
    <property type="match status" value="1"/>
</dbReference>
<dbReference type="GO" id="GO:0008270">
    <property type="term" value="F:zinc ion binding"/>
    <property type="evidence" value="ECO:0007669"/>
    <property type="project" value="UniProtKB-UniRule"/>
</dbReference>
<feature type="binding site" evidence="10">
    <location>
        <position position="68"/>
    </location>
    <ligand>
        <name>Zn(2+)</name>
        <dbReference type="ChEBI" id="CHEBI:29105"/>
        <label>2</label>
        <note>catalytic</note>
    </ligand>
</feature>
<evidence type="ECO:0000256" key="7">
    <source>
        <dbReference type="ARBA" id="ARBA00022801"/>
    </source>
</evidence>
<evidence type="ECO:0000256" key="4">
    <source>
        <dbReference type="ARBA" id="ARBA00022722"/>
    </source>
</evidence>
<keyword evidence="7 10" id="KW-0378">Hydrolase</keyword>
<dbReference type="EMBL" id="JALP01000173">
    <property type="protein sequence ID" value="THG90124.1"/>
    <property type="molecule type" value="Genomic_DNA"/>
</dbReference>
<comment type="function">
    <text evidence="9 10">Zinc phosphodiesterase, which displays some tRNA 3'-processing endonuclease activity. Probably involved in tRNA maturation, by removing a 3'-trailer from precursor tRNA.</text>
</comment>
<dbReference type="InterPro" id="IPR036866">
    <property type="entry name" value="RibonucZ/Hydroxyglut_hydro"/>
</dbReference>
<protein>
    <recommendedName>
        <fullName evidence="2 10">Ribonuclease Z</fullName>
        <shortName evidence="10">RNase Z</shortName>
        <ecNumber evidence="2 10">3.1.26.11</ecNumber>
    </recommendedName>
    <alternativeName>
        <fullName evidence="10">tRNA 3 endonuclease</fullName>
    </alternativeName>
    <alternativeName>
        <fullName evidence="10">tRNase Z</fullName>
    </alternativeName>
</protein>
<feature type="binding site" evidence="10">
    <location>
        <position position="141"/>
    </location>
    <ligand>
        <name>Zn(2+)</name>
        <dbReference type="ChEBI" id="CHEBI:29105"/>
        <label>1</label>
        <note>catalytic</note>
    </ligand>
</feature>
<evidence type="ECO:0000256" key="1">
    <source>
        <dbReference type="ARBA" id="ARBA00011738"/>
    </source>
</evidence>
<feature type="domain" description="Metallo-beta-lactamase" evidence="11">
    <location>
        <begin position="202"/>
        <end position="271"/>
    </location>
</feature>
<evidence type="ECO:0000256" key="9">
    <source>
        <dbReference type="ARBA" id="ARBA00057812"/>
    </source>
</evidence>
<keyword evidence="14" id="KW-1185">Reference proteome</keyword>